<dbReference type="EMBL" id="BMIQ01000001">
    <property type="protein sequence ID" value="GGD91485.1"/>
    <property type="molecule type" value="Genomic_DNA"/>
</dbReference>
<dbReference type="Pfam" id="PF12146">
    <property type="entry name" value="Hydrolase_4"/>
    <property type="match status" value="1"/>
</dbReference>
<dbReference type="RefSeq" id="WP_188906883.1">
    <property type="nucleotide sequence ID" value="NZ_BMIQ01000001.1"/>
</dbReference>
<keyword evidence="4" id="KW-1185">Reference proteome</keyword>
<evidence type="ECO:0000313" key="4">
    <source>
        <dbReference type="Proteomes" id="UP000644699"/>
    </source>
</evidence>
<dbReference type="InterPro" id="IPR022742">
    <property type="entry name" value="Hydrolase_4"/>
</dbReference>
<reference evidence="3" key="1">
    <citation type="journal article" date="2014" name="Int. J. Syst. Evol. Microbiol.">
        <title>Complete genome sequence of Corynebacterium casei LMG S-19264T (=DSM 44701T), isolated from a smear-ripened cheese.</title>
        <authorList>
            <consortium name="US DOE Joint Genome Institute (JGI-PGF)"/>
            <person name="Walter F."/>
            <person name="Albersmeier A."/>
            <person name="Kalinowski J."/>
            <person name="Ruckert C."/>
        </authorList>
    </citation>
    <scope>NUCLEOTIDE SEQUENCE</scope>
    <source>
        <strain evidence="3">CGMCC 1.15367</strain>
    </source>
</reference>
<keyword evidence="1" id="KW-0812">Transmembrane</keyword>
<sequence length="333" mass="35760">MAKRRAGTILRILVAVLALLAIVLGALWLFGPREPATYAIRFDPAVIGPDPDAYLARTEADVPNLRPEAAKEIVWAYPASHARTPLAIVFIHGFSASKGELRPLPDLVAKALGANLFYTRLAGHGRDGAAMPQANVDDWMNDVAEALAIGHRLGERVVVMGNSTGSTLAILAASDPTLSREIAGLVLLAPNLRVNNRWSFVLDLPFARDFAPWLFGEERGEASADPRVNAVWTAPYPSVAVLPMGAAVRAARTSDIAAIKIPALFLFSPNDKVVDPEATRRVIERWTAPKEAVEVTDSQTADQHILAGDLLSPNTTQPLATRIAAWIAALPKS</sequence>
<comment type="caution">
    <text evidence="3">The sequence shown here is derived from an EMBL/GenBank/DDBJ whole genome shotgun (WGS) entry which is preliminary data.</text>
</comment>
<evidence type="ECO:0000313" key="3">
    <source>
        <dbReference type="EMBL" id="GGD91485.1"/>
    </source>
</evidence>
<organism evidence="3 4">
    <name type="scientific">Aureimonas endophytica</name>
    <dbReference type="NCBI Taxonomy" id="2027858"/>
    <lineage>
        <taxon>Bacteria</taxon>
        <taxon>Pseudomonadati</taxon>
        <taxon>Pseudomonadota</taxon>
        <taxon>Alphaproteobacteria</taxon>
        <taxon>Hyphomicrobiales</taxon>
        <taxon>Aurantimonadaceae</taxon>
        <taxon>Aureimonas</taxon>
    </lineage>
</organism>
<keyword evidence="1" id="KW-0472">Membrane</keyword>
<dbReference type="AlphaFoldDB" id="A0A916ZEE2"/>
<evidence type="ECO:0000259" key="2">
    <source>
        <dbReference type="Pfam" id="PF12146"/>
    </source>
</evidence>
<proteinExistence type="predicted"/>
<evidence type="ECO:0000256" key="1">
    <source>
        <dbReference type="SAM" id="Phobius"/>
    </source>
</evidence>
<protein>
    <submittedName>
        <fullName evidence="3">Lysophospholipase</fullName>
    </submittedName>
</protein>
<feature type="transmembrane region" description="Helical" evidence="1">
    <location>
        <begin position="12"/>
        <end position="31"/>
    </location>
</feature>
<dbReference type="InterPro" id="IPR029058">
    <property type="entry name" value="AB_hydrolase_fold"/>
</dbReference>
<dbReference type="Proteomes" id="UP000644699">
    <property type="component" value="Unassembled WGS sequence"/>
</dbReference>
<accession>A0A916ZEE2</accession>
<keyword evidence="1" id="KW-1133">Transmembrane helix</keyword>
<reference evidence="3" key="2">
    <citation type="submission" date="2020-09" db="EMBL/GenBank/DDBJ databases">
        <authorList>
            <person name="Sun Q."/>
            <person name="Zhou Y."/>
        </authorList>
    </citation>
    <scope>NUCLEOTIDE SEQUENCE</scope>
    <source>
        <strain evidence="3">CGMCC 1.15367</strain>
    </source>
</reference>
<dbReference type="Gene3D" id="3.40.50.1820">
    <property type="entry name" value="alpha/beta hydrolase"/>
    <property type="match status" value="1"/>
</dbReference>
<gene>
    <name evidence="3" type="ORF">GCM10011390_07840</name>
</gene>
<dbReference type="SUPFAM" id="SSF53474">
    <property type="entry name" value="alpha/beta-Hydrolases"/>
    <property type="match status" value="1"/>
</dbReference>
<name>A0A916ZEE2_9HYPH</name>
<feature type="domain" description="Serine aminopeptidase S33" evidence="2">
    <location>
        <begin position="87"/>
        <end position="293"/>
    </location>
</feature>